<accession>A0A1I5ZFM6</accession>
<evidence type="ECO:0000313" key="2">
    <source>
        <dbReference type="Proteomes" id="UP000198734"/>
    </source>
</evidence>
<reference evidence="2" key="1">
    <citation type="submission" date="2016-10" db="EMBL/GenBank/DDBJ databases">
        <authorList>
            <person name="Varghese N."/>
            <person name="Submissions S."/>
        </authorList>
    </citation>
    <scope>NUCLEOTIDE SEQUENCE [LARGE SCALE GENOMIC DNA]</scope>
    <source>
        <strain evidence="2">DSM 11706</strain>
    </source>
</reference>
<dbReference type="Pfam" id="PF07949">
    <property type="entry name" value="YbbR"/>
    <property type="match status" value="3"/>
</dbReference>
<dbReference type="Proteomes" id="UP000198734">
    <property type="component" value="Unassembled WGS sequence"/>
</dbReference>
<proteinExistence type="predicted"/>
<dbReference type="Gene3D" id="2.170.120.40">
    <property type="entry name" value="YbbR-like domain"/>
    <property type="match status" value="2"/>
</dbReference>
<sequence>MDKMMNNPWFLRITALILAIALFISVRSELESDNKNASGNDVDVIRDIPLEVYYDHENLVVTGPPKTVNVNVEGPKNLVLSAKLMKDFKVFVDLRELTIGTHRVPVSTENFIEKLNVRTDPQYVDVVIEERISREFNVETDMNEGLLAENYVVKSYEVKPQKVTITGAKSVINSIGYVKATVAGDQGMNKSFEQDTTVKVLDLDLNKLDVIVEPSSVHVSVKIEEYSKVVPLALVKQGNPKEGVTINELTTKTDSIRLYGPKAVLDKIDQLNVDVDLSKIEKSGSFDMKLALPEGVTKLSKEVIEITGDVTVVNDPDSEETVEQEEPVSTISEKSFEQVPITVRGLPEQLISFFEKPTDGIVTVVAKGTTEALNKLQLNNLSVYVEATNSEVGESTLPIQVEGSSDVEWQTSEQEAVLTVKESL</sequence>
<protein>
    <submittedName>
        <fullName evidence="1">YbbR domain-containing protein</fullName>
    </submittedName>
</protein>
<dbReference type="InterPro" id="IPR012505">
    <property type="entry name" value="YbbR"/>
</dbReference>
<dbReference type="InterPro" id="IPR053154">
    <property type="entry name" value="c-di-AMP_regulator"/>
</dbReference>
<dbReference type="PANTHER" id="PTHR37804">
    <property type="entry name" value="CDAA REGULATORY PROTEIN CDAR"/>
    <property type="match status" value="1"/>
</dbReference>
<organism evidence="1 2">
    <name type="scientific">Psychrobacillus psychrotolerans</name>
    <dbReference type="NCBI Taxonomy" id="126156"/>
    <lineage>
        <taxon>Bacteria</taxon>
        <taxon>Bacillati</taxon>
        <taxon>Bacillota</taxon>
        <taxon>Bacilli</taxon>
        <taxon>Bacillales</taxon>
        <taxon>Bacillaceae</taxon>
        <taxon>Psychrobacillus</taxon>
    </lineage>
</organism>
<dbReference type="EMBL" id="FOXU01000005">
    <property type="protein sequence ID" value="SFQ55274.1"/>
    <property type="molecule type" value="Genomic_DNA"/>
</dbReference>
<dbReference type="STRING" id="126156.SAMN05421670_2641"/>
<dbReference type="Gene3D" id="2.170.120.30">
    <property type="match status" value="2"/>
</dbReference>
<evidence type="ECO:0000313" key="1">
    <source>
        <dbReference type="EMBL" id="SFQ55274.1"/>
    </source>
</evidence>
<dbReference type="PANTHER" id="PTHR37804:SF1">
    <property type="entry name" value="CDAA REGULATORY PROTEIN CDAR"/>
    <property type="match status" value="1"/>
</dbReference>
<dbReference type="AlphaFoldDB" id="A0A1I5ZFM6"/>
<dbReference type="RefSeq" id="WP_093537357.1">
    <property type="nucleotide sequence ID" value="NZ_FOXU01000005.1"/>
</dbReference>
<name>A0A1I5ZFM6_9BACI</name>
<dbReference type="OrthoDB" id="2960905at2"/>
<gene>
    <name evidence="1" type="ORF">SAMN05421670_2641</name>
</gene>
<keyword evidence="2" id="KW-1185">Reference proteome</keyword>